<name>A0AA40VNK5_9MICO</name>
<dbReference type="EMBL" id="JACIFH010000001">
    <property type="protein sequence ID" value="MBB4141466.1"/>
    <property type="molecule type" value="Genomic_DNA"/>
</dbReference>
<dbReference type="PANTHER" id="PTHR33843">
    <property type="entry name" value="ASCORBATE-SPECIFIC PTS SYSTEM EIIC COMPONENT"/>
    <property type="match status" value="1"/>
</dbReference>
<dbReference type="AlphaFoldDB" id="A0AA40VNK5"/>
<feature type="transmembrane region" description="Helical" evidence="14">
    <location>
        <begin position="93"/>
        <end position="114"/>
    </location>
</feature>
<dbReference type="RefSeq" id="WP_183500941.1">
    <property type="nucleotide sequence ID" value="NZ_BAABCO010000003.1"/>
</dbReference>
<reference evidence="15 16" key="1">
    <citation type="submission" date="2020-08" db="EMBL/GenBank/DDBJ databases">
        <title>Sequencing the genomes of 1000 actinobacteria strains.</title>
        <authorList>
            <person name="Klenk H.-P."/>
        </authorList>
    </citation>
    <scope>NUCLEOTIDE SEQUENCE [LARGE SCALE GENOMIC DNA]</scope>
    <source>
        <strain evidence="15 16">DSM 19600</strain>
    </source>
</reference>
<feature type="transmembrane region" description="Helical" evidence="14">
    <location>
        <begin position="414"/>
        <end position="442"/>
    </location>
</feature>
<evidence type="ECO:0000256" key="11">
    <source>
        <dbReference type="ARBA" id="ARBA00038218"/>
    </source>
</evidence>
<evidence type="ECO:0000256" key="10">
    <source>
        <dbReference type="ARBA" id="ARBA00037387"/>
    </source>
</evidence>
<feature type="transmembrane region" description="Helical" evidence="14">
    <location>
        <begin position="344"/>
        <end position="365"/>
    </location>
</feature>
<accession>A0AA40VNK5</accession>
<dbReference type="NCBIfam" id="NF009553">
    <property type="entry name" value="PRK12997.1-5"/>
    <property type="match status" value="1"/>
</dbReference>
<evidence type="ECO:0000256" key="1">
    <source>
        <dbReference type="ARBA" id="ARBA00004651"/>
    </source>
</evidence>
<protein>
    <recommendedName>
        <fullName evidence="12">Ascorbate-specific PTS system EIIC component</fullName>
    </recommendedName>
    <alternativeName>
        <fullName evidence="13">Ascorbate-specific permease IIC component UlaA</fullName>
    </alternativeName>
</protein>
<evidence type="ECO:0000256" key="3">
    <source>
        <dbReference type="ARBA" id="ARBA00022448"/>
    </source>
</evidence>
<sequence length="487" mass="50041">MDAVIDVLLDIFTQPAVIVALIALIGLAVQGKGFSDVLKGTVRTLVGFLVLAAGAGVVVGSLDPFGAMFQQAFDVQGVVPNNEAIVAQVLLDYGSAAALIFFFGMIINIVLAATTRFKYIYLSGHVAFYIAAMFAVILAVAGFEPWAVVLWGSIAQGIYMVVAPALVQPFMRRVTGTDDVALGHTGDSGIALGGLAALLTRGKGSSKSTEELNFPKGLSFLRDTTVIVALSMAVIYIIVGLFAGAPYIESELSNGQNFIVYLLLLAATFSAGVFIILAGVRVVLAEIIPAFKGVSEKLVKNAKPALDVPIVFTFAPNAVLVGFLSSFVGGIIGMLGMVAMGTTIIVPGVIAHFMTGAAAGVIGNATAGRRGAVISAFVNGLAITFLPLFLLPVLGDVGFSNATFSDADYGVFGLLLGGLSAAGGQVAIIVGLVVSLAVLYMITFVMRSRDKAKAVAATAPEARATAAKADAIVETGRPANSPGTDAN</sequence>
<evidence type="ECO:0000256" key="8">
    <source>
        <dbReference type="ARBA" id="ARBA00022989"/>
    </source>
</evidence>
<comment type="caution">
    <text evidence="15">The sequence shown here is derived from an EMBL/GenBank/DDBJ whole genome shotgun (WGS) entry which is preliminary data.</text>
</comment>
<comment type="subcellular location">
    <subcellularLocation>
        <location evidence="1">Cell membrane</location>
        <topology evidence="1">Multi-pass membrane protein</topology>
    </subcellularLocation>
</comment>
<evidence type="ECO:0000256" key="2">
    <source>
        <dbReference type="ARBA" id="ARBA00011738"/>
    </source>
</evidence>
<evidence type="ECO:0000256" key="12">
    <source>
        <dbReference type="ARBA" id="ARBA00039702"/>
    </source>
</evidence>
<evidence type="ECO:0000256" key="6">
    <source>
        <dbReference type="ARBA" id="ARBA00022683"/>
    </source>
</evidence>
<comment type="similarity">
    <text evidence="11">Belongs to the UlaA family.</text>
</comment>
<feature type="transmembrane region" description="Helical" evidence="14">
    <location>
        <begin position="226"/>
        <end position="248"/>
    </location>
</feature>
<keyword evidence="9 14" id="KW-0472">Membrane</keyword>
<feature type="transmembrane region" description="Helical" evidence="14">
    <location>
        <begin position="305"/>
        <end position="338"/>
    </location>
</feature>
<dbReference type="PANTHER" id="PTHR33843:SF4">
    <property type="entry name" value="ASCORBATE-SPECIFIC PTS SYSTEM EIIC COMPONENT"/>
    <property type="match status" value="1"/>
</dbReference>
<dbReference type="Pfam" id="PF03611">
    <property type="entry name" value="EIIC-GAT"/>
    <property type="match status" value="1"/>
</dbReference>
<evidence type="ECO:0000313" key="15">
    <source>
        <dbReference type="EMBL" id="MBB4141466.1"/>
    </source>
</evidence>
<comment type="function">
    <text evidence="10">The phosphoenolpyruvate-dependent sugar phosphotransferase system (sugar PTS), a major carbohydrate active transport system, catalyzes the phosphorylation of incoming sugar substrates concomitantly with their translocation across the cell membrane. The enzyme II UlaABC PTS system is involved in ascorbate transport.</text>
</comment>
<evidence type="ECO:0000313" key="16">
    <source>
        <dbReference type="Proteomes" id="UP000549113"/>
    </source>
</evidence>
<dbReference type="GO" id="GO:0005886">
    <property type="term" value="C:plasma membrane"/>
    <property type="evidence" value="ECO:0007669"/>
    <property type="project" value="UniProtKB-SubCell"/>
</dbReference>
<keyword evidence="8 14" id="KW-1133">Transmembrane helix</keyword>
<evidence type="ECO:0000256" key="14">
    <source>
        <dbReference type="SAM" id="Phobius"/>
    </source>
</evidence>
<feature type="transmembrane region" description="Helical" evidence="14">
    <location>
        <begin position="41"/>
        <end position="62"/>
    </location>
</feature>
<dbReference type="NCBIfam" id="NF006920">
    <property type="entry name" value="PRK09410.1-2"/>
    <property type="match status" value="1"/>
</dbReference>
<keyword evidence="3" id="KW-0813">Transport</keyword>
<feature type="transmembrane region" description="Helical" evidence="14">
    <location>
        <begin position="372"/>
        <end position="394"/>
    </location>
</feature>
<organism evidence="15 16">
    <name type="scientific">Microbacterium invictum</name>
    <dbReference type="NCBI Taxonomy" id="515415"/>
    <lineage>
        <taxon>Bacteria</taxon>
        <taxon>Bacillati</taxon>
        <taxon>Actinomycetota</taxon>
        <taxon>Actinomycetes</taxon>
        <taxon>Micrococcales</taxon>
        <taxon>Microbacteriaceae</taxon>
        <taxon>Microbacterium</taxon>
    </lineage>
</organism>
<feature type="transmembrane region" description="Helical" evidence="14">
    <location>
        <begin position="126"/>
        <end position="143"/>
    </location>
</feature>
<feature type="transmembrane region" description="Helical" evidence="14">
    <location>
        <begin position="260"/>
        <end position="284"/>
    </location>
</feature>
<feature type="transmembrane region" description="Helical" evidence="14">
    <location>
        <begin position="12"/>
        <end position="29"/>
    </location>
</feature>
<keyword evidence="6" id="KW-0598">Phosphotransferase system</keyword>
<keyword evidence="4" id="KW-1003">Cell membrane</keyword>
<keyword evidence="16" id="KW-1185">Reference proteome</keyword>
<evidence type="ECO:0000256" key="7">
    <source>
        <dbReference type="ARBA" id="ARBA00022692"/>
    </source>
</evidence>
<dbReference type="GO" id="GO:0009401">
    <property type="term" value="P:phosphoenolpyruvate-dependent sugar phosphotransferase system"/>
    <property type="evidence" value="ECO:0007669"/>
    <property type="project" value="UniProtKB-KW"/>
</dbReference>
<proteinExistence type="inferred from homology"/>
<evidence type="ECO:0000256" key="4">
    <source>
        <dbReference type="ARBA" id="ARBA00022475"/>
    </source>
</evidence>
<evidence type="ECO:0000256" key="5">
    <source>
        <dbReference type="ARBA" id="ARBA00022597"/>
    </source>
</evidence>
<dbReference type="InterPro" id="IPR051562">
    <property type="entry name" value="Ascorbate-PTS_EIIC"/>
</dbReference>
<evidence type="ECO:0000256" key="9">
    <source>
        <dbReference type="ARBA" id="ARBA00023136"/>
    </source>
</evidence>
<evidence type="ECO:0000256" key="13">
    <source>
        <dbReference type="ARBA" id="ARBA00042859"/>
    </source>
</evidence>
<feature type="transmembrane region" description="Helical" evidence="14">
    <location>
        <begin position="149"/>
        <end position="167"/>
    </location>
</feature>
<gene>
    <name evidence="15" type="ORF">BKA10_003260</name>
</gene>
<keyword evidence="5" id="KW-0762">Sugar transport</keyword>
<dbReference type="Proteomes" id="UP000549113">
    <property type="component" value="Unassembled WGS sequence"/>
</dbReference>
<dbReference type="NCBIfam" id="NF006922">
    <property type="entry name" value="PRK09410.1-5"/>
    <property type="match status" value="1"/>
</dbReference>
<keyword evidence="7 14" id="KW-0812">Transmembrane</keyword>
<comment type="subunit">
    <text evidence="2">Homodimer.</text>
</comment>
<dbReference type="InterPro" id="IPR004703">
    <property type="entry name" value="PTS_sugar-sp_permease"/>
</dbReference>